<feature type="transmembrane region" description="Helical" evidence="1">
    <location>
        <begin position="94"/>
        <end position="116"/>
    </location>
</feature>
<evidence type="ECO:0000259" key="2">
    <source>
        <dbReference type="Pfam" id="PF09335"/>
    </source>
</evidence>
<dbReference type="OrthoDB" id="5419086at2"/>
<dbReference type="PANTHER" id="PTHR42709:SF4">
    <property type="entry name" value="INNER MEMBRANE PROTEIN YQAA"/>
    <property type="match status" value="1"/>
</dbReference>
<sequence>MVRDWLNQPGYTALFALSFLASTLLPLGSEWLLVLMLVKGYEPLTAVATATAGNYLGAVTTWLIGMYGGRWLIETVLRISQEQEERARSRYRRYGAFSLFFSWLPVIGDPLCMVGGMMRINFGLFSVLVASGKLLRYAVTAWITLRIAG</sequence>
<proteinExistence type="predicted"/>
<dbReference type="Pfam" id="PF09335">
    <property type="entry name" value="VTT_dom"/>
    <property type="match status" value="1"/>
</dbReference>
<dbReference type="AlphaFoldDB" id="A0A5A9XG60"/>
<keyword evidence="1" id="KW-0812">Transmembrane</keyword>
<organism evidence="3 4">
    <name type="scientific">Oryzomonas rubra</name>
    <dbReference type="NCBI Taxonomy" id="2509454"/>
    <lineage>
        <taxon>Bacteria</taxon>
        <taxon>Pseudomonadati</taxon>
        <taxon>Thermodesulfobacteriota</taxon>
        <taxon>Desulfuromonadia</taxon>
        <taxon>Geobacterales</taxon>
        <taxon>Geobacteraceae</taxon>
        <taxon>Oryzomonas</taxon>
    </lineage>
</organism>
<name>A0A5A9XG60_9BACT</name>
<keyword evidence="4" id="KW-1185">Reference proteome</keyword>
<dbReference type="Proteomes" id="UP000324298">
    <property type="component" value="Unassembled WGS sequence"/>
</dbReference>
<reference evidence="3 4" key="1">
    <citation type="submission" date="2019-04" db="EMBL/GenBank/DDBJ databases">
        <title>Geobacter ruber sp. nov., ferric-reducing bacteria isolated from paddy soil.</title>
        <authorList>
            <person name="Xu Z."/>
            <person name="Masuda Y."/>
            <person name="Itoh H."/>
            <person name="Senoo K."/>
        </authorList>
    </citation>
    <scope>NUCLEOTIDE SEQUENCE [LARGE SCALE GENOMIC DNA]</scope>
    <source>
        <strain evidence="3 4">Red88</strain>
    </source>
</reference>
<evidence type="ECO:0000313" key="4">
    <source>
        <dbReference type="Proteomes" id="UP000324298"/>
    </source>
</evidence>
<feature type="transmembrane region" description="Helical" evidence="1">
    <location>
        <begin position="12"/>
        <end position="35"/>
    </location>
</feature>
<dbReference type="RefSeq" id="WP_149307642.1">
    <property type="nucleotide sequence ID" value="NZ_SRSD01000006.1"/>
</dbReference>
<keyword evidence="1" id="KW-1133">Transmembrane helix</keyword>
<feature type="transmembrane region" description="Helical" evidence="1">
    <location>
        <begin position="55"/>
        <end position="73"/>
    </location>
</feature>
<dbReference type="InterPro" id="IPR032816">
    <property type="entry name" value="VTT_dom"/>
</dbReference>
<gene>
    <name evidence="3" type="ORF">ET418_10870</name>
</gene>
<comment type="caution">
    <text evidence="3">The sequence shown here is derived from an EMBL/GenBank/DDBJ whole genome shotgun (WGS) entry which is preliminary data.</text>
</comment>
<feature type="domain" description="VTT" evidence="2">
    <location>
        <begin position="32"/>
        <end position="141"/>
    </location>
</feature>
<dbReference type="InterPro" id="IPR051311">
    <property type="entry name" value="DedA_domain"/>
</dbReference>
<accession>A0A5A9XG60</accession>
<dbReference type="PANTHER" id="PTHR42709">
    <property type="entry name" value="ALKALINE PHOSPHATASE LIKE PROTEIN"/>
    <property type="match status" value="1"/>
</dbReference>
<protein>
    <submittedName>
        <fullName evidence="3">DedA family protein</fullName>
    </submittedName>
</protein>
<evidence type="ECO:0000256" key="1">
    <source>
        <dbReference type="SAM" id="Phobius"/>
    </source>
</evidence>
<evidence type="ECO:0000313" key="3">
    <source>
        <dbReference type="EMBL" id="KAA0891278.1"/>
    </source>
</evidence>
<dbReference type="EMBL" id="SRSD01000006">
    <property type="protein sequence ID" value="KAA0891278.1"/>
    <property type="molecule type" value="Genomic_DNA"/>
</dbReference>
<keyword evidence="1" id="KW-0472">Membrane</keyword>